<gene>
    <name evidence="2" type="ORF">HYPSUDRAFT_200907</name>
</gene>
<dbReference type="AlphaFoldDB" id="A0A0D2MK77"/>
<evidence type="ECO:0000313" key="2">
    <source>
        <dbReference type="EMBL" id="KJA24098.1"/>
    </source>
</evidence>
<name>A0A0D2MK77_HYPSF</name>
<keyword evidence="3" id="KW-1185">Reference proteome</keyword>
<dbReference type="EMBL" id="KN817539">
    <property type="protein sequence ID" value="KJA24098.1"/>
    <property type="molecule type" value="Genomic_DNA"/>
</dbReference>
<evidence type="ECO:0000256" key="1">
    <source>
        <dbReference type="SAM" id="MobiDB-lite"/>
    </source>
</evidence>
<feature type="compositionally biased region" description="Low complexity" evidence="1">
    <location>
        <begin position="80"/>
        <end position="96"/>
    </location>
</feature>
<protein>
    <submittedName>
        <fullName evidence="2">Uncharacterized protein</fullName>
    </submittedName>
</protein>
<dbReference type="OrthoDB" id="3030020at2759"/>
<organism evidence="2 3">
    <name type="scientific">Hypholoma sublateritium (strain FD-334 SS-4)</name>
    <dbReference type="NCBI Taxonomy" id="945553"/>
    <lineage>
        <taxon>Eukaryota</taxon>
        <taxon>Fungi</taxon>
        <taxon>Dikarya</taxon>
        <taxon>Basidiomycota</taxon>
        <taxon>Agaricomycotina</taxon>
        <taxon>Agaricomycetes</taxon>
        <taxon>Agaricomycetidae</taxon>
        <taxon>Agaricales</taxon>
        <taxon>Agaricineae</taxon>
        <taxon>Strophariaceae</taxon>
        <taxon>Hypholoma</taxon>
    </lineage>
</organism>
<sequence length="220" mass="24978">MALLYYEMLTGRRLEFTAPYVHEPIANRKGQEQLLCKDDISFLSMVLDRYPFECATIAEMEDHALFAHLDLDLVRTQTARMPSTRPYSPSTRTPTRNPDDMPSTRRRSLSTRTPTLDSDDMPSTRRRSLSTRSPPDDADGTPGAGRRSLSTRTPAGDGNDILSTRRRSLSTRTHIRDPDEKSVASRRESERFREGIRKEIITAKDPVTSSPVRVVSRRPT</sequence>
<proteinExistence type="predicted"/>
<dbReference type="Proteomes" id="UP000054270">
    <property type="component" value="Unassembled WGS sequence"/>
</dbReference>
<accession>A0A0D2MK77</accession>
<evidence type="ECO:0000313" key="3">
    <source>
        <dbReference type="Proteomes" id="UP000054270"/>
    </source>
</evidence>
<feature type="compositionally biased region" description="Basic and acidic residues" evidence="1">
    <location>
        <begin position="174"/>
        <end position="191"/>
    </location>
</feature>
<feature type="region of interest" description="Disordered" evidence="1">
    <location>
        <begin position="77"/>
        <end position="191"/>
    </location>
</feature>
<reference evidence="3" key="1">
    <citation type="submission" date="2014-04" db="EMBL/GenBank/DDBJ databases">
        <title>Evolutionary Origins and Diversification of the Mycorrhizal Mutualists.</title>
        <authorList>
            <consortium name="DOE Joint Genome Institute"/>
            <consortium name="Mycorrhizal Genomics Consortium"/>
            <person name="Kohler A."/>
            <person name="Kuo A."/>
            <person name="Nagy L.G."/>
            <person name="Floudas D."/>
            <person name="Copeland A."/>
            <person name="Barry K.W."/>
            <person name="Cichocki N."/>
            <person name="Veneault-Fourrey C."/>
            <person name="LaButti K."/>
            <person name="Lindquist E.A."/>
            <person name="Lipzen A."/>
            <person name="Lundell T."/>
            <person name="Morin E."/>
            <person name="Murat C."/>
            <person name="Riley R."/>
            <person name="Ohm R."/>
            <person name="Sun H."/>
            <person name="Tunlid A."/>
            <person name="Henrissat B."/>
            <person name="Grigoriev I.V."/>
            <person name="Hibbett D.S."/>
            <person name="Martin F."/>
        </authorList>
    </citation>
    <scope>NUCLEOTIDE SEQUENCE [LARGE SCALE GENOMIC DNA]</scope>
    <source>
        <strain evidence="3">FD-334 SS-4</strain>
    </source>
</reference>